<dbReference type="Proteomes" id="UP000230002">
    <property type="component" value="Unassembled WGS sequence"/>
</dbReference>
<evidence type="ECO:0008006" key="3">
    <source>
        <dbReference type="Google" id="ProtNLM"/>
    </source>
</evidence>
<dbReference type="EMBL" id="AYKW01000002">
    <property type="protein sequence ID" value="PIL36254.1"/>
    <property type="molecule type" value="Genomic_DNA"/>
</dbReference>
<dbReference type="PANTHER" id="PTHR33050:SF7">
    <property type="entry name" value="RIBONUCLEASE H"/>
    <property type="match status" value="1"/>
</dbReference>
<dbReference type="PANTHER" id="PTHR33050">
    <property type="entry name" value="REVERSE TRANSCRIPTASE DOMAIN-CONTAINING PROTEIN"/>
    <property type="match status" value="1"/>
</dbReference>
<keyword evidence="2" id="KW-1185">Reference proteome</keyword>
<evidence type="ECO:0000313" key="1">
    <source>
        <dbReference type="EMBL" id="PIL36254.1"/>
    </source>
</evidence>
<dbReference type="SUPFAM" id="SSF56672">
    <property type="entry name" value="DNA/RNA polymerases"/>
    <property type="match status" value="1"/>
</dbReference>
<name>A0A2G8SR78_9APHY</name>
<evidence type="ECO:0000313" key="2">
    <source>
        <dbReference type="Proteomes" id="UP000230002"/>
    </source>
</evidence>
<comment type="caution">
    <text evidence="1">The sequence shown here is derived from an EMBL/GenBank/DDBJ whole genome shotgun (WGS) entry which is preliminary data.</text>
</comment>
<dbReference type="InterPro" id="IPR052055">
    <property type="entry name" value="Hepadnavirus_pol/RT"/>
</dbReference>
<dbReference type="STRING" id="1077348.A0A2G8SR78"/>
<organism evidence="1 2">
    <name type="scientific">Ganoderma sinense ZZ0214-1</name>
    <dbReference type="NCBI Taxonomy" id="1077348"/>
    <lineage>
        <taxon>Eukaryota</taxon>
        <taxon>Fungi</taxon>
        <taxon>Dikarya</taxon>
        <taxon>Basidiomycota</taxon>
        <taxon>Agaricomycotina</taxon>
        <taxon>Agaricomycetes</taxon>
        <taxon>Polyporales</taxon>
        <taxon>Polyporaceae</taxon>
        <taxon>Ganoderma</taxon>
    </lineage>
</organism>
<protein>
    <recommendedName>
        <fullName evidence="3">Reverse transcriptase domain-containing protein</fullName>
    </recommendedName>
</protein>
<reference evidence="1 2" key="1">
    <citation type="journal article" date="2015" name="Sci. Rep.">
        <title>Chromosome-level genome map provides insights into diverse defense mechanisms in the medicinal fungus Ganoderma sinense.</title>
        <authorList>
            <person name="Zhu Y."/>
            <person name="Xu J."/>
            <person name="Sun C."/>
            <person name="Zhou S."/>
            <person name="Xu H."/>
            <person name="Nelson D.R."/>
            <person name="Qian J."/>
            <person name="Song J."/>
            <person name="Luo H."/>
            <person name="Xiang L."/>
            <person name="Li Y."/>
            <person name="Xu Z."/>
            <person name="Ji A."/>
            <person name="Wang L."/>
            <person name="Lu S."/>
            <person name="Hayward A."/>
            <person name="Sun W."/>
            <person name="Li X."/>
            <person name="Schwartz D.C."/>
            <person name="Wang Y."/>
            <person name="Chen S."/>
        </authorList>
    </citation>
    <scope>NUCLEOTIDE SEQUENCE [LARGE SCALE GENOMIC DNA]</scope>
    <source>
        <strain evidence="1 2">ZZ0214-1</strain>
    </source>
</reference>
<dbReference type="OrthoDB" id="3249498at2759"/>
<dbReference type="InterPro" id="IPR043502">
    <property type="entry name" value="DNA/RNA_pol_sf"/>
</dbReference>
<gene>
    <name evidence="1" type="ORF">GSI_01916</name>
</gene>
<accession>A0A2G8SR78</accession>
<proteinExistence type="predicted"/>
<dbReference type="AlphaFoldDB" id="A0A2G8SR78"/>
<sequence>MYSMPIHVVPKPHSDKLRLINNLSAGRYSLNGMIRPESIKGAVLDGLPALGSELRKLRRDHPTEDLILWKSDVSQAYRRMPMSPYWQIFQVVTIDGQRHVDRCNTFGGRASLRIWLAFYCLLRRFVEWYLRYGMYIPRDQARLLRLWDDLGLAHDRPKQEHDLRLAWIGFEIDANSSYATLPENARLKLLAALDDFCGPSRGRRRTLAEFQSLAGYVNWALNVFPLLRPALSNLYHKIADKHERFATIHVNKAVRTELTWMAAHVRSLPGIRILSQSVWSPADLTPNSIHDEFALVDASGIGLGLYFPWHHLGFFCPTPDNIPTNGIFFPEALAICSAIHKLTAWRSIGRHIKRIAILSDNTNAVSIFQSLRADPAYNPILMSAVDVLLTNESEHRVDHIPGPGLTYISLLSPL</sequence>